<dbReference type="AlphaFoldDB" id="A0A9D2ABM4"/>
<proteinExistence type="predicted"/>
<gene>
    <name evidence="1" type="ORF">H9863_02245</name>
</gene>
<evidence type="ECO:0000313" key="1">
    <source>
        <dbReference type="EMBL" id="HIX02922.1"/>
    </source>
</evidence>
<protein>
    <submittedName>
        <fullName evidence="1">Uncharacterized protein</fullName>
    </submittedName>
</protein>
<reference evidence="1" key="2">
    <citation type="submission" date="2021-04" db="EMBL/GenBank/DDBJ databases">
        <authorList>
            <person name="Gilroy R."/>
        </authorList>
    </citation>
    <scope>NUCLEOTIDE SEQUENCE</scope>
    <source>
        <strain evidence="1">23274</strain>
    </source>
</reference>
<reference evidence="1" key="1">
    <citation type="journal article" date="2021" name="PeerJ">
        <title>Extensive microbial diversity within the chicken gut microbiome revealed by metagenomics and culture.</title>
        <authorList>
            <person name="Gilroy R."/>
            <person name="Ravi A."/>
            <person name="Getino M."/>
            <person name="Pursley I."/>
            <person name="Horton D.L."/>
            <person name="Alikhan N.F."/>
            <person name="Baker D."/>
            <person name="Gharbi K."/>
            <person name="Hall N."/>
            <person name="Watson M."/>
            <person name="Adriaenssens E.M."/>
            <person name="Foster-Nyarko E."/>
            <person name="Jarju S."/>
            <person name="Secka A."/>
            <person name="Antonio M."/>
            <person name="Oren A."/>
            <person name="Chaudhuri R.R."/>
            <person name="La Ragione R."/>
            <person name="Hildebrand F."/>
            <person name="Pallen M.J."/>
        </authorList>
    </citation>
    <scope>NUCLEOTIDE SEQUENCE</scope>
    <source>
        <strain evidence="1">23274</strain>
    </source>
</reference>
<name>A0A9D2ABM4_9BACT</name>
<dbReference type="Proteomes" id="UP000824202">
    <property type="component" value="Unassembled WGS sequence"/>
</dbReference>
<sequence length="164" mass="19257">MEKEEQINRIEKFLDEVVIQELGKAHQAGLTYMQFVLMGQAIEVLGSLLDNKPIKAKDQSAKRFSNSINWLFGGRYRLLNTNNVLYDKLRNQMTHTFIPSNDILLRNQKDSQGEYHHLEFWNGKLVLVSEVFYEDICRACRRLLHLLKEGKVKPKNIAFEIYEK</sequence>
<evidence type="ECO:0000313" key="2">
    <source>
        <dbReference type="Proteomes" id="UP000824202"/>
    </source>
</evidence>
<dbReference type="EMBL" id="DXFT01000046">
    <property type="protein sequence ID" value="HIX02922.1"/>
    <property type="molecule type" value="Genomic_DNA"/>
</dbReference>
<accession>A0A9D2ABM4</accession>
<organism evidence="1 2">
    <name type="scientific">Candidatus Odoribacter faecigallinarum</name>
    <dbReference type="NCBI Taxonomy" id="2838706"/>
    <lineage>
        <taxon>Bacteria</taxon>
        <taxon>Pseudomonadati</taxon>
        <taxon>Bacteroidota</taxon>
        <taxon>Bacteroidia</taxon>
        <taxon>Bacteroidales</taxon>
        <taxon>Odoribacteraceae</taxon>
        <taxon>Odoribacter</taxon>
    </lineage>
</organism>
<comment type="caution">
    <text evidence="1">The sequence shown here is derived from an EMBL/GenBank/DDBJ whole genome shotgun (WGS) entry which is preliminary data.</text>
</comment>